<sequence>MRLVMRFLAILGRSEQAQDEWLQFAVCSKKIVDDGGYQAAR</sequence>
<evidence type="ECO:0000313" key="1">
    <source>
        <dbReference type="EMBL" id="WPL16474.1"/>
    </source>
</evidence>
<name>A0ABZ0S7K3_9GAMM</name>
<dbReference type="EMBL" id="CP121472">
    <property type="protein sequence ID" value="WPL16474.1"/>
    <property type="molecule type" value="Genomic_DNA"/>
</dbReference>
<organism evidence="1 2">
    <name type="scientific">Thiorhodovibrio winogradskyi</name>
    <dbReference type="NCBI Taxonomy" id="77007"/>
    <lineage>
        <taxon>Bacteria</taxon>
        <taxon>Pseudomonadati</taxon>
        <taxon>Pseudomonadota</taxon>
        <taxon>Gammaproteobacteria</taxon>
        <taxon>Chromatiales</taxon>
        <taxon>Chromatiaceae</taxon>
        <taxon>Thiorhodovibrio</taxon>
    </lineage>
</organism>
<protein>
    <submittedName>
        <fullName evidence="1">Uncharacterized protein</fullName>
    </submittedName>
</protein>
<evidence type="ECO:0000313" key="2">
    <source>
        <dbReference type="Proteomes" id="UP001432180"/>
    </source>
</evidence>
<proteinExistence type="predicted"/>
<keyword evidence="2" id="KW-1185">Reference proteome</keyword>
<gene>
    <name evidence="1" type="ORF">Thiowin_01428</name>
</gene>
<accession>A0ABZ0S7K3</accession>
<reference evidence="1 2" key="1">
    <citation type="journal article" date="2023" name="Microorganisms">
        <title>Thiorhodovibrio frisius and Trv. litoralis spp. nov., Two Novel Members from a Clade of Fastidious Purple Sulfur Bacteria That Exhibit Unique Red-Shifted Light-Harvesting Capabilities.</title>
        <authorList>
            <person name="Methner A."/>
            <person name="Kuzyk S.B."/>
            <person name="Petersen J."/>
            <person name="Bauer S."/>
            <person name="Brinkmann H."/>
            <person name="Sichau K."/>
            <person name="Wanner G."/>
            <person name="Wolf J."/>
            <person name="Neumann-Schaal M."/>
            <person name="Henke P."/>
            <person name="Tank M."/>
            <person name="Sproer C."/>
            <person name="Bunk B."/>
            <person name="Overmann J."/>
        </authorList>
    </citation>
    <scope>NUCLEOTIDE SEQUENCE [LARGE SCALE GENOMIC DNA]</scope>
    <source>
        <strain evidence="1 2">DSM 6702</strain>
    </source>
</reference>
<dbReference type="Proteomes" id="UP001432180">
    <property type="component" value="Chromosome"/>
</dbReference>